<evidence type="ECO:0000256" key="1">
    <source>
        <dbReference type="SAM" id="Phobius"/>
    </source>
</evidence>
<reference evidence="2 3" key="1">
    <citation type="submission" date="2018-02" db="EMBL/GenBank/DDBJ databases">
        <title>Genomic Encyclopedia of Archaeal and Bacterial Type Strains, Phase II (KMG-II): from individual species to whole genera.</title>
        <authorList>
            <person name="Goeker M."/>
        </authorList>
    </citation>
    <scope>NUCLEOTIDE SEQUENCE [LARGE SCALE GENOMIC DNA]</scope>
    <source>
        <strain evidence="2 3">DSM 15099</strain>
    </source>
</reference>
<keyword evidence="1" id="KW-1133">Transmembrane helix</keyword>
<dbReference type="EMBL" id="PTIS01000003">
    <property type="protein sequence ID" value="PPK48990.1"/>
    <property type="molecule type" value="Genomic_DNA"/>
</dbReference>
<organism evidence="2 3">
    <name type="scientific">Clostridium algidicarnis DSM 15099</name>
    <dbReference type="NCBI Taxonomy" id="1121295"/>
    <lineage>
        <taxon>Bacteria</taxon>
        <taxon>Bacillati</taxon>
        <taxon>Bacillota</taxon>
        <taxon>Clostridia</taxon>
        <taxon>Eubacteriales</taxon>
        <taxon>Clostridiaceae</taxon>
        <taxon>Clostridium</taxon>
    </lineage>
</organism>
<dbReference type="Proteomes" id="UP000239863">
    <property type="component" value="Unassembled WGS sequence"/>
</dbReference>
<accession>A0A2S6FZD3</accession>
<name>A0A2S6FZD3_9CLOT</name>
<gene>
    <name evidence="2" type="ORF">BD821_103118</name>
</gene>
<sequence>MKKIKTIRMKIIVTILPIILVAMFVMNYISYEK</sequence>
<keyword evidence="1" id="KW-0472">Membrane</keyword>
<protein>
    <submittedName>
        <fullName evidence="2">Uncharacterized protein</fullName>
    </submittedName>
</protein>
<proteinExistence type="predicted"/>
<evidence type="ECO:0000313" key="2">
    <source>
        <dbReference type="EMBL" id="PPK48990.1"/>
    </source>
</evidence>
<keyword evidence="1" id="KW-0812">Transmembrane</keyword>
<evidence type="ECO:0000313" key="3">
    <source>
        <dbReference type="Proteomes" id="UP000239863"/>
    </source>
</evidence>
<comment type="caution">
    <text evidence="2">The sequence shown here is derived from an EMBL/GenBank/DDBJ whole genome shotgun (WGS) entry which is preliminary data.</text>
</comment>
<feature type="transmembrane region" description="Helical" evidence="1">
    <location>
        <begin position="12"/>
        <end position="31"/>
    </location>
</feature>
<dbReference type="AlphaFoldDB" id="A0A2S6FZD3"/>